<accession>A0A290HZ31</accession>
<dbReference type="FunFam" id="1.20.1740.10:FF:000004">
    <property type="entry name" value="Sodium:alanine symporter family protein"/>
    <property type="match status" value="1"/>
</dbReference>
<feature type="transmembrane region" description="Helical" evidence="9">
    <location>
        <begin position="20"/>
        <end position="43"/>
    </location>
</feature>
<name>A0A290HZ31_9BACT</name>
<evidence type="ECO:0000256" key="6">
    <source>
        <dbReference type="ARBA" id="ARBA00022847"/>
    </source>
</evidence>
<keyword evidence="8 9" id="KW-0472">Membrane</keyword>
<feature type="transmembrane region" description="Helical" evidence="9">
    <location>
        <begin position="382"/>
        <end position="400"/>
    </location>
</feature>
<feature type="transmembrane region" description="Helical" evidence="9">
    <location>
        <begin position="305"/>
        <end position="325"/>
    </location>
</feature>
<dbReference type="EMBL" id="CP023275">
    <property type="protein sequence ID" value="ATB70910.1"/>
    <property type="molecule type" value="Genomic_DNA"/>
</dbReference>
<dbReference type="Gene3D" id="1.20.1740.10">
    <property type="entry name" value="Amino acid/polyamine transporter I"/>
    <property type="match status" value="1"/>
</dbReference>
<evidence type="ECO:0000256" key="8">
    <source>
        <dbReference type="ARBA" id="ARBA00023136"/>
    </source>
</evidence>
<feature type="transmembrane region" description="Helical" evidence="9">
    <location>
        <begin position="209"/>
        <end position="228"/>
    </location>
</feature>
<dbReference type="OrthoDB" id="9806926at2"/>
<comment type="subcellular location">
    <subcellularLocation>
        <location evidence="1 9">Cell membrane</location>
        <topology evidence="1 9">Multi-pass membrane protein</topology>
    </subcellularLocation>
</comment>
<evidence type="ECO:0000256" key="7">
    <source>
        <dbReference type="ARBA" id="ARBA00022989"/>
    </source>
</evidence>
<keyword evidence="6 9" id="KW-0769">Symport</keyword>
<evidence type="ECO:0000313" key="11">
    <source>
        <dbReference type="Proteomes" id="UP000217349"/>
    </source>
</evidence>
<dbReference type="PANTHER" id="PTHR30330">
    <property type="entry name" value="AGSS FAMILY TRANSPORTER, SODIUM-ALANINE"/>
    <property type="match status" value="1"/>
</dbReference>
<evidence type="ECO:0000313" key="10">
    <source>
        <dbReference type="EMBL" id="ATB70910.1"/>
    </source>
</evidence>
<dbReference type="AlphaFoldDB" id="A0A290HZ31"/>
<dbReference type="Proteomes" id="UP000217349">
    <property type="component" value="Chromosome"/>
</dbReference>
<comment type="similarity">
    <text evidence="2 9">Belongs to the alanine or glycine:cation symporter (AGCS) (TC 2.A.25) family.</text>
</comment>
<keyword evidence="5 9" id="KW-0812">Transmembrane</keyword>
<proteinExistence type="inferred from homology"/>
<feature type="transmembrane region" description="Helical" evidence="9">
    <location>
        <begin position="240"/>
        <end position="263"/>
    </location>
</feature>
<evidence type="ECO:0000256" key="9">
    <source>
        <dbReference type="RuleBase" id="RU363064"/>
    </source>
</evidence>
<keyword evidence="3 9" id="KW-0813">Transport</keyword>
<dbReference type="RefSeq" id="WP_096047701.1">
    <property type="nucleotide sequence ID" value="NZ_CP023275.1"/>
</dbReference>
<gene>
    <name evidence="10" type="ORF">SJPD1_2822</name>
</gene>
<dbReference type="GO" id="GO:0005886">
    <property type="term" value="C:plasma membrane"/>
    <property type="evidence" value="ECO:0007669"/>
    <property type="project" value="UniProtKB-SubCell"/>
</dbReference>
<keyword evidence="4 9" id="KW-1003">Cell membrane</keyword>
<reference evidence="11" key="1">
    <citation type="submission" date="2017-09" db="EMBL/GenBank/DDBJ databases">
        <title>The complete genome of Sulfurospirillum sp. JPD-1.</title>
        <authorList>
            <person name="Goris T."/>
        </authorList>
    </citation>
    <scope>NUCLEOTIDE SEQUENCE [LARGE SCALE GENOMIC DNA]</scope>
    <source>
        <strain evidence="11">JPD-1</strain>
    </source>
</reference>
<dbReference type="NCBIfam" id="TIGR00835">
    <property type="entry name" value="agcS"/>
    <property type="match status" value="1"/>
</dbReference>
<feature type="transmembrane region" description="Helical" evidence="9">
    <location>
        <begin position="412"/>
        <end position="431"/>
    </location>
</feature>
<evidence type="ECO:0000256" key="2">
    <source>
        <dbReference type="ARBA" id="ARBA00009261"/>
    </source>
</evidence>
<feature type="transmembrane region" description="Helical" evidence="9">
    <location>
        <begin position="64"/>
        <end position="90"/>
    </location>
</feature>
<dbReference type="Pfam" id="PF01235">
    <property type="entry name" value="Na_Ala_symp"/>
    <property type="match status" value="1"/>
</dbReference>
<evidence type="ECO:0000256" key="4">
    <source>
        <dbReference type="ARBA" id="ARBA00022475"/>
    </source>
</evidence>
<dbReference type="KEGG" id="sulj:SJPD1_2822"/>
<dbReference type="InterPro" id="IPR001463">
    <property type="entry name" value="Na/Ala_symport"/>
</dbReference>
<dbReference type="PANTHER" id="PTHR30330:SF3">
    <property type="entry name" value="TRANSCRIPTIONAL REGULATOR, LRP FAMILY"/>
    <property type="match status" value="1"/>
</dbReference>
<protein>
    <submittedName>
        <fullName evidence="10">Sodium/alanine symporter</fullName>
    </submittedName>
</protein>
<feature type="transmembrane region" description="Helical" evidence="9">
    <location>
        <begin position="179"/>
        <end position="197"/>
    </location>
</feature>
<evidence type="ECO:0000256" key="3">
    <source>
        <dbReference type="ARBA" id="ARBA00022448"/>
    </source>
</evidence>
<sequence>MEMIEKLVATLSGIVWGAPMLVLLVGTGLYLTIILRGMQFWALPHALKLIFHKESDGEGEISHFAALMTALAATVGIGNIVGVATAITLGGPGAVFWMWMTGLVGMATKYSEAVLAVKYRQKGHHHGFKGGPMYYLTYGLNMPKLGMAFAIFTAIAAFGIGNMTQANAVAQILSSEMAVPTWVTGVVLLTLTAVVILGGIKSIGNFTSFLVPFMILAYVSVSLVILAMNLDKLGDAFGLIFHYAFSPIAAGGGFVGATMAAAIRYGVARGVFSNESGLGSAPIAAAAAKTNDPVRQALVSMTQTFIDTLVVCTMTALIILISPFWQQGVSPSALTMQSFQLYLGTFGGIVVVISTVLFAYSTILGWSYYGEKAFEYIFGERFIRLYRVLFIVGVMVGSMLKLEFVWNFSDLMNGMMAIPNLVALLLLSRVISAESKRYFESLK</sequence>
<dbReference type="PRINTS" id="PR00175">
    <property type="entry name" value="NAALASMPORT"/>
</dbReference>
<feature type="transmembrane region" description="Helical" evidence="9">
    <location>
        <begin position="345"/>
        <end position="370"/>
    </location>
</feature>
<dbReference type="GO" id="GO:0005283">
    <property type="term" value="F:amino acid:sodium symporter activity"/>
    <property type="evidence" value="ECO:0007669"/>
    <property type="project" value="InterPro"/>
</dbReference>
<organism evidence="10 11">
    <name type="scientific">Sulfurospirillum diekertiae</name>
    <dbReference type="NCBI Taxonomy" id="1854492"/>
    <lineage>
        <taxon>Bacteria</taxon>
        <taxon>Pseudomonadati</taxon>
        <taxon>Campylobacterota</taxon>
        <taxon>Epsilonproteobacteria</taxon>
        <taxon>Campylobacterales</taxon>
        <taxon>Sulfurospirillaceae</taxon>
        <taxon>Sulfurospirillum</taxon>
    </lineage>
</organism>
<feature type="transmembrane region" description="Helical" evidence="9">
    <location>
        <begin position="138"/>
        <end position="159"/>
    </location>
</feature>
<evidence type="ECO:0000256" key="5">
    <source>
        <dbReference type="ARBA" id="ARBA00022692"/>
    </source>
</evidence>
<keyword evidence="7 9" id="KW-1133">Transmembrane helix</keyword>
<evidence type="ECO:0000256" key="1">
    <source>
        <dbReference type="ARBA" id="ARBA00004651"/>
    </source>
</evidence>